<dbReference type="Pfam" id="PF13524">
    <property type="entry name" value="Glyco_trans_1_2"/>
    <property type="match status" value="1"/>
</dbReference>
<dbReference type="InterPro" id="IPR055259">
    <property type="entry name" value="YkvP/CgeB_Glyco_trans-like"/>
</dbReference>
<reference evidence="2 3" key="1">
    <citation type="submission" date="2020-08" db="EMBL/GenBank/DDBJ databases">
        <title>A Genomic Blueprint of the Chicken Gut Microbiome.</title>
        <authorList>
            <person name="Gilroy R."/>
            <person name="Ravi A."/>
            <person name="Getino M."/>
            <person name="Pursley I."/>
            <person name="Horton D.L."/>
            <person name="Alikhan N.-F."/>
            <person name="Baker D."/>
            <person name="Gharbi K."/>
            <person name="Hall N."/>
            <person name="Watson M."/>
            <person name="Adriaenssens E.M."/>
            <person name="Foster-Nyarko E."/>
            <person name="Jarju S."/>
            <person name="Secka A."/>
            <person name="Antonio M."/>
            <person name="Oren A."/>
            <person name="Chaudhuri R."/>
            <person name="La Ragione R.M."/>
            <person name="Hildebrand F."/>
            <person name="Pallen M.J."/>
        </authorList>
    </citation>
    <scope>NUCLEOTIDE SEQUENCE [LARGE SCALE GENOMIC DNA]</scope>
    <source>
        <strain evidence="2 3">Sa2CUA9</strain>
    </source>
</reference>
<dbReference type="InterPro" id="IPR029044">
    <property type="entry name" value="Nucleotide-diphossugar_trans"/>
</dbReference>
<keyword evidence="3" id="KW-1185">Reference proteome</keyword>
<sequence>MNAGAPRRPGLNVAVILDEFSAAAFAPEWNQHAVTPEGWRVTLDTTAIDLLFVESAWNGNDGAWLYHVVGTSAPRPALVDLIQECGRRGIPTVFWNKEDPPHFEDFLETAQLFDHVFTTDVNCVDEYKKRLGHQRVGVLPFAAQARYHNPARPGKVHRDLEVAFGGMYFRHKYPERREQLDYLLPAAKNHKLDIYSRHLGKNEDYRFPAPFDESVRGSLAYPEMLMAYHRYKVFINVNSVVDSPSMCARRIFEVTASGASIVSPPSPAIDTFFPTGEIATAGDQKSAKHAFRGLLRSEEYRQRQVHIAQRRIWSAHTYTHRVAKVLESASIPDSYRTPSVSILVPTVRPANVEEIFRNVARQSAVNPELVLLTHGFEIDAGDAARLARQSGVENLVLLSAERSQSLGAVLNRMVDAASGDLVSKMDDDDYYGPHYLEDLRHAHYFADAEIVGKAASYIYFQSRNATVINYESHEHRYTDFVRGATLTGSRAVFREIGFEDRRSSEDSTFLRAVSLAGGRIYAADRFNFVINRNAAPGAHTWTVGDDELFASGRFVMTGSPREHVSI</sequence>
<proteinExistence type="predicted"/>
<evidence type="ECO:0000313" key="2">
    <source>
        <dbReference type="EMBL" id="MBD7980283.1"/>
    </source>
</evidence>
<dbReference type="Proteomes" id="UP000655570">
    <property type="component" value="Unassembled WGS sequence"/>
</dbReference>
<evidence type="ECO:0000259" key="1">
    <source>
        <dbReference type="Pfam" id="PF13524"/>
    </source>
</evidence>
<dbReference type="SUPFAM" id="SSF53448">
    <property type="entry name" value="Nucleotide-diphospho-sugar transferases"/>
    <property type="match status" value="1"/>
</dbReference>
<comment type="caution">
    <text evidence="2">The sequence shown here is derived from an EMBL/GenBank/DDBJ whole genome shotgun (WGS) entry which is preliminary data.</text>
</comment>
<feature type="domain" description="Spore protein YkvP/CgeB glycosyl transferase-like" evidence="1">
    <location>
        <begin position="191"/>
        <end position="326"/>
    </location>
</feature>
<name>A0ABR8TWW1_9CELL</name>
<accession>A0ABR8TWW1</accession>
<evidence type="ECO:0000313" key="3">
    <source>
        <dbReference type="Proteomes" id="UP000655570"/>
    </source>
</evidence>
<dbReference type="Gene3D" id="3.90.550.10">
    <property type="entry name" value="Spore Coat Polysaccharide Biosynthesis Protein SpsA, Chain A"/>
    <property type="match status" value="1"/>
</dbReference>
<organism evidence="2 3">
    <name type="scientific">Oerskovia merdavium</name>
    <dbReference type="NCBI Taxonomy" id="2762227"/>
    <lineage>
        <taxon>Bacteria</taxon>
        <taxon>Bacillati</taxon>
        <taxon>Actinomycetota</taxon>
        <taxon>Actinomycetes</taxon>
        <taxon>Micrococcales</taxon>
        <taxon>Cellulomonadaceae</taxon>
        <taxon>Oerskovia</taxon>
    </lineage>
</organism>
<protein>
    <submittedName>
        <fullName evidence="2">Glycosyltransferase</fullName>
    </submittedName>
</protein>
<dbReference type="EMBL" id="JACSQF010000005">
    <property type="protein sequence ID" value="MBD7980283.1"/>
    <property type="molecule type" value="Genomic_DNA"/>
</dbReference>
<dbReference type="CDD" id="cd00761">
    <property type="entry name" value="Glyco_tranf_GTA_type"/>
    <property type="match status" value="1"/>
</dbReference>
<gene>
    <name evidence="2" type="ORF">H9641_06070</name>
</gene>